<dbReference type="EMBL" id="CP002580">
    <property type="protein sequence ID" value="AJK46468.1"/>
    <property type="molecule type" value="Genomic_DNA"/>
</dbReference>
<evidence type="ECO:0000313" key="2">
    <source>
        <dbReference type="EMBL" id="AJK46468.1"/>
    </source>
</evidence>
<evidence type="ECO:0000256" key="1">
    <source>
        <dbReference type="SAM" id="MobiDB-lite"/>
    </source>
</evidence>
<dbReference type="KEGG" id="bgp:BGL_1c19590"/>
<protein>
    <submittedName>
        <fullName evidence="2">Uncharacterized protein</fullName>
    </submittedName>
</protein>
<reference evidence="2 3" key="2">
    <citation type="journal article" date="2016" name="Appl. Microbiol. Biotechnol.">
        <title>Mutations improving production and secretion of extracellular lipase by Burkholderia glumae PG1.</title>
        <authorList>
            <person name="Knapp A."/>
            <person name="Voget S."/>
            <person name="Gao R."/>
            <person name="Zaburannyi N."/>
            <person name="Krysciak D."/>
            <person name="Breuer M."/>
            <person name="Hauer B."/>
            <person name="Streit W.R."/>
            <person name="Muller R."/>
            <person name="Daniel R."/>
            <person name="Jaeger K.E."/>
        </authorList>
    </citation>
    <scope>NUCLEOTIDE SEQUENCE [LARGE SCALE GENOMIC DNA]</scope>
    <source>
        <strain evidence="2 3">PG1</strain>
    </source>
</reference>
<sequence>MTDREFIDGMPFPWKWSSNCVFLIHRRYARFAPHPVPRRHRQECLRSARARRAKEPTSRGRPMPPAPTDHFEAIVNDAERGLDQGEFFSSCHGRKRGCPRTVCADSNI</sequence>
<name>A0A0B6RSW8_BURPL</name>
<dbReference type="HOGENOM" id="CLU_2192045_0_0_4"/>
<organism evidence="2 3">
    <name type="scientific">Burkholderia plantarii</name>
    <dbReference type="NCBI Taxonomy" id="41899"/>
    <lineage>
        <taxon>Bacteria</taxon>
        <taxon>Pseudomonadati</taxon>
        <taxon>Pseudomonadota</taxon>
        <taxon>Betaproteobacteria</taxon>
        <taxon>Burkholderiales</taxon>
        <taxon>Burkholderiaceae</taxon>
        <taxon>Burkholderia</taxon>
    </lineage>
</organism>
<evidence type="ECO:0000313" key="3">
    <source>
        <dbReference type="Proteomes" id="UP000031838"/>
    </source>
</evidence>
<keyword evidence="3" id="KW-1185">Reference proteome</keyword>
<dbReference type="Proteomes" id="UP000031838">
    <property type="component" value="Chromosome 1"/>
</dbReference>
<accession>A0A0B6RSW8</accession>
<feature type="region of interest" description="Disordered" evidence="1">
    <location>
        <begin position="48"/>
        <end position="68"/>
    </location>
</feature>
<proteinExistence type="predicted"/>
<dbReference type="AlphaFoldDB" id="A0A0B6RSW8"/>
<gene>
    <name evidence="2" type="ORF">BGL_1c19590</name>
</gene>
<reference evidence="3" key="1">
    <citation type="submission" date="2011-03" db="EMBL/GenBank/DDBJ databases">
        <authorList>
            <person name="Voget S."/>
            <person name="Streit W.R."/>
            <person name="Jaeger K.E."/>
            <person name="Daniel R."/>
        </authorList>
    </citation>
    <scope>NUCLEOTIDE SEQUENCE [LARGE SCALE GENOMIC DNA]</scope>
    <source>
        <strain evidence="3">PG1</strain>
    </source>
</reference>